<dbReference type="PANTHER" id="PTHR11795:SF445">
    <property type="entry name" value="AMINO ACID ABC TRANSPORTER PERMEASE PROTEIN"/>
    <property type="match status" value="1"/>
</dbReference>
<feature type="transmembrane region" description="Helical" evidence="9">
    <location>
        <begin position="261"/>
        <end position="282"/>
    </location>
</feature>
<dbReference type="CDD" id="cd06582">
    <property type="entry name" value="TM_PBP1_LivH_like"/>
    <property type="match status" value="1"/>
</dbReference>
<feature type="transmembrane region" description="Helical" evidence="9">
    <location>
        <begin position="99"/>
        <end position="120"/>
    </location>
</feature>
<keyword evidence="7 9" id="KW-0472">Membrane</keyword>
<evidence type="ECO:0000256" key="2">
    <source>
        <dbReference type="ARBA" id="ARBA00022448"/>
    </source>
</evidence>
<comment type="subcellular location">
    <subcellularLocation>
        <location evidence="1">Cell membrane</location>
        <topology evidence="1">Multi-pass membrane protein</topology>
    </subcellularLocation>
</comment>
<comment type="caution">
    <text evidence="10">The sequence shown here is derived from an EMBL/GenBank/DDBJ whole genome shotgun (WGS) entry which is preliminary data.</text>
</comment>
<evidence type="ECO:0000256" key="4">
    <source>
        <dbReference type="ARBA" id="ARBA00022692"/>
    </source>
</evidence>
<keyword evidence="11" id="KW-1185">Reference proteome</keyword>
<evidence type="ECO:0000256" key="1">
    <source>
        <dbReference type="ARBA" id="ARBA00004651"/>
    </source>
</evidence>
<evidence type="ECO:0000256" key="7">
    <source>
        <dbReference type="ARBA" id="ARBA00023136"/>
    </source>
</evidence>
<keyword evidence="4 9" id="KW-0812">Transmembrane</keyword>
<dbReference type="InterPro" id="IPR052157">
    <property type="entry name" value="BCAA_transport_permease"/>
</dbReference>
<feature type="transmembrane region" description="Helical" evidence="9">
    <location>
        <begin position="140"/>
        <end position="164"/>
    </location>
</feature>
<gene>
    <name evidence="10" type="ORF">QO011_002234</name>
</gene>
<dbReference type="InterPro" id="IPR001851">
    <property type="entry name" value="ABC_transp_permease"/>
</dbReference>
<evidence type="ECO:0000256" key="5">
    <source>
        <dbReference type="ARBA" id="ARBA00022970"/>
    </source>
</evidence>
<keyword evidence="5" id="KW-0029">Amino-acid transport</keyword>
<feature type="transmembrane region" description="Helical" evidence="9">
    <location>
        <begin position="230"/>
        <end position="255"/>
    </location>
</feature>
<keyword evidence="3" id="KW-1003">Cell membrane</keyword>
<evidence type="ECO:0000313" key="10">
    <source>
        <dbReference type="EMBL" id="MDQ0469223.1"/>
    </source>
</evidence>
<dbReference type="RefSeq" id="WP_307271623.1">
    <property type="nucleotide sequence ID" value="NZ_JAUSVX010000003.1"/>
</dbReference>
<evidence type="ECO:0000256" key="6">
    <source>
        <dbReference type="ARBA" id="ARBA00022989"/>
    </source>
</evidence>
<name>A0ABU0J4M9_9HYPH</name>
<evidence type="ECO:0000256" key="9">
    <source>
        <dbReference type="SAM" id="Phobius"/>
    </source>
</evidence>
<evidence type="ECO:0000256" key="3">
    <source>
        <dbReference type="ARBA" id="ARBA00022475"/>
    </source>
</evidence>
<sequence length="295" mass="30562">MSSLLLQALALGVLQGGLYALMATGLTLVFGVLRAVNFAHGEMAMLGAYGAFFAVATFGMPLPLAVLAAGLAGGLAGYLTNRLVLAPIYQLRMDNRDEFVVIATFMLSQFLIAAATIGFGTRYRHVPGFWNQNLRLFGTIFLSGNRIAAFAAAMVAVAVLFVVVHRTDVGRAWRALTQSPLGAASVGIGVRRYADLAFATAGALAGIAATLMAPLVVLHPAIGTDAVVKAFVVVIVGGLGSIPGSLVAGLLLGVVESLGSVYVSSGYTEAYGCLLMIVVLLVRPSGLFGTVRRSL</sequence>
<dbReference type="EMBL" id="JAUSVX010000003">
    <property type="protein sequence ID" value="MDQ0469223.1"/>
    <property type="molecule type" value="Genomic_DNA"/>
</dbReference>
<keyword evidence="6 9" id="KW-1133">Transmembrane helix</keyword>
<dbReference type="Pfam" id="PF02653">
    <property type="entry name" value="BPD_transp_2"/>
    <property type="match status" value="1"/>
</dbReference>
<reference evidence="10 11" key="1">
    <citation type="submission" date="2023-07" db="EMBL/GenBank/DDBJ databases">
        <title>Genomic Encyclopedia of Type Strains, Phase IV (KMG-IV): sequencing the most valuable type-strain genomes for metagenomic binning, comparative biology and taxonomic classification.</title>
        <authorList>
            <person name="Goeker M."/>
        </authorList>
    </citation>
    <scope>NUCLEOTIDE SEQUENCE [LARGE SCALE GENOMIC DNA]</scope>
    <source>
        <strain evidence="10 11">DSM 19619</strain>
    </source>
</reference>
<dbReference type="Proteomes" id="UP001242480">
    <property type="component" value="Unassembled WGS sequence"/>
</dbReference>
<dbReference type="PANTHER" id="PTHR11795">
    <property type="entry name" value="BRANCHED-CHAIN AMINO ACID TRANSPORT SYSTEM PERMEASE PROTEIN LIVH"/>
    <property type="match status" value="1"/>
</dbReference>
<protein>
    <submittedName>
        <fullName evidence="10">Branched-chain amino acid transport system permease protein</fullName>
    </submittedName>
</protein>
<evidence type="ECO:0000313" key="11">
    <source>
        <dbReference type="Proteomes" id="UP001242480"/>
    </source>
</evidence>
<accession>A0ABU0J4M9</accession>
<comment type="similarity">
    <text evidence="8">Belongs to the binding-protein-dependent transport system permease family. LivHM subfamily.</text>
</comment>
<feature type="transmembrane region" description="Helical" evidence="9">
    <location>
        <begin position="46"/>
        <end position="79"/>
    </location>
</feature>
<evidence type="ECO:0000256" key="8">
    <source>
        <dbReference type="ARBA" id="ARBA00037998"/>
    </source>
</evidence>
<keyword evidence="2" id="KW-0813">Transport</keyword>
<feature type="transmembrane region" description="Helical" evidence="9">
    <location>
        <begin position="196"/>
        <end position="218"/>
    </location>
</feature>
<proteinExistence type="inferred from homology"/>
<organism evidence="10 11">
    <name type="scientific">Labrys wisconsinensis</name>
    <dbReference type="NCBI Taxonomy" id="425677"/>
    <lineage>
        <taxon>Bacteria</taxon>
        <taxon>Pseudomonadati</taxon>
        <taxon>Pseudomonadota</taxon>
        <taxon>Alphaproteobacteria</taxon>
        <taxon>Hyphomicrobiales</taxon>
        <taxon>Xanthobacteraceae</taxon>
        <taxon>Labrys</taxon>
    </lineage>
</organism>